<name>A0AA48K7W5_9BACT</name>
<sequence length="53" mass="5950">MAETAHEEDVAHKKSFNLEALSDLQALGLSEHDAKQVINAVYLKKVRHISISY</sequence>
<dbReference type="AlphaFoldDB" id="A0AA48K7W5"/>
<dbReference type="EMBL" id="AP027080">
    <property type="protein sequence ID" value="BDU72334.1"/>
    <property type="molecule type" value="Genomic_DNA"/>
</dbReference>
<reference evidence="2" key="1">
    <citation type="journal article" date="2023" name="Int. J. Syst. Evol. Microbiol.">
        <title>Mesoterricola silvestris gen. nov., sp. nov., Mesoterricola sediminis sp. nov., Geothrix oryzae sp. nov., Geothrix edaphica sp. nov., Geothrix rubra sp. nov., and Geothrix limicola sp. nov., six novel members of Acidobacteriota isolated from soils.</title>
        <authorList>
            <person name="Itoh H."/>
            <person name="Sugisawa Y."/>
            <person name="Mise K."/>
            <person name="Xu Z."/>
            <person name="Kuniyasu M."/>
            <person name="Ushijima N."/>
            <person name="Kawano K."/>
            <person name="Kobayashi E."/>
            <person name="Shiratori Y."/>
            <person name="Masuda Y."/>
            <person name="Senoo K."/>
        </authorList>
    </citation>
    <scope>NUCLEOTIDE SEQUENCE [LARGE SCALE GENOMIC DNA]</scope>
    <source>
        <strain evidence="2">W79</strain>
    </source>
</reference>
<gene>
    <name evidence="1" type="ORF">METEAL_15080</name>
</gene>
<dbReference type="KEGG" id="msil:METEAL_15080"/>
<evidence type="ECO:0000313" key="1">
    <source>
        <dbReference type="EMBL" id="BDU72334.1"/>
    </source>
</evidence>
<evidence type="ECO:0000313" key="2">
    <source>
        <dbReference type="Proteomes" id="UP001238179"/>
    </source>
</evidence>
<proteinExistence type="predicted"/>
<protein>
    <submittedName>
        <fullName evidence="1">Uncharacterized protein</fullName>
    </submittedName>
</protein>
<organism evidence="1 2">
    <name type="scientific">Mesoterricola silvestris</name>
    <dbReference type="NCBI Taxonomy" id="2927979"/>
    <lineage>
        <taxon>Bacteria</taxon>
        <taxon>Pseudomonadati</taxon>
        <taxon>Acidobacteriota</taxon>
        <taxon>Holophagae</taxon>
        <taxon>Holophagales</taxon>
        <taxon>Holophagaceae</taxon>
        <taxon>Mesoterricola</taxon>
    </lineage>
</organism>
<keyword evidence="2" id="KW-1185">Reference proteome</keyword>
<accession>A0AA48K7W5</accession>
<dbReference type="Proteomes" id="UP001238179">
    <property type="component" value="Chromosome"/>
</dbReference>
<dbReference type="RefSeq" id="WP_316415242.1">
    <property type="nucleotide sequence ID" value="NZ_AP027080.1"/>
</dbReference>